<feature type="region of interest" description="Disordered" evidence="1">
    <location>
        <begin position="60"/>
        <end position="102"/>
    </location>
</feature>
<feature type="compositionally biased region" description="Low complexity" evidence="1">
    <location>
        <begin position="85"/>
        <end position="101"/>
    </location>
</feature>
<evidence type="ECO:0000313" key="3">
    <source>
        <dbReference type="Proteomes" id="UP000308730"/>
    </source>
</evidence>
<dbReference type="EMBL" id="SGPM01000043">
    <property type="protein sequence ID" value="THH31564.1"/>
    <property type="molecule type" value="Genomic_DNA"/>
</dbReference>
<evidence type="ECO:0000313" key="2">
    <source>
        <dbReference type="EMBL" id="THH31564.1"/>
    </source>
</evidence>
<name>A0A4S4MYJ5_9APHY</name>
<organism evidence="2 3">
    <name type="scientific">Antrodiella citrinella</name>
    <dbReference type="NCBI Taxonomy" id="2447956"/>
    <lineage>
        <taxon>Eukaryota</taxon>
        <taxon>Fungi</taxon>
        <taxon>Dikarya</taxon>
        <taxon>Basidiomycota</taxon>
        <taxon>Agaricomycotina</taxon>
        <taxon>Agaricomycetes</taxon>
        <taxon>Polyporales</taxon>
        <taxon>Steccherinaceae</taxon>
        <taxon>Antrodiella</taxon>
    </lineage>
</organism>
<accession>A0A4S4MYJ5</accession>
<evidence type="ECO:0000256" key="1">
    <source>
        <dbReference type="SAM" id="MobiDB-lite"/>
    </source>
</evidence>
<proteinExistence type="predicted"/>
<dbReference type="OrthoDB" id="941624at2759"/>
<protein>
    <submittedName>
        <fullName evidence="2">Uncharacterized protein</fullName>
    </submittedName>
</protein>
<dbReference type="Proteomes" id="UP000308730">
    <property type="component" value="Unassembled WGS sequence"/>
</dbReference>
<keyword evidence="3" id="KW-1185">Reference proteome</keyword>
<sequence>MNAPAVTLSTVLASIADPPAKMMDSPAMDYFLIEVVNTLRESSAVAVARTKKVEQEMIEAGLLPPSGATGNGHSTTSSKRESTMRDSMGSNSMSMSKSDLSIPLEDEEEGLRQRLEAIGMHVGANIAERYAVPV</sequence>
<comment type="caution">
    <text evidence="2">The sequence shown here is derived from an EMBL/GenBank/DDBJ whole genome shotgun (WGS) entry which is preliminary data.</text>
</comment>
<dbReference type="AlphaFoldDB" id="A0A4S4MYJ5"/>
<reference evidence="2 3" key="1">
    <citation type="submission" date="2019-02" db="EMBL/GenBank/DDBJ databases">
        <title>Genome sequencing of the rare red list fungi Antrodiella citrinella (Flaviporus citrinellus).</title>
        <authorList>
            <person name="Buettner E."/>
            <person name="Kellner H."/>
        </authorList>
    </citation>
    <scope>NUCLEOTIDE SEQUENCE [LARGE SCALE GENOMIC DNA]</scope>
    <source>
        <strain evidence="2 3">DSM 108506</strain>
    </source>
</reference>
<gene>
    <name evidence="2" type="ORF">EUX98_g2619</name>
</gene>